<dbReference type="AlphaFoldDB" id="A0A0H3J200"/>
<evidence type="ECO:0000313" key="2">
    <source>
        <dbReference type="EMBL" id="AJA51437.1"/>
    </source>
</evidence>
<evidence type="ECO:0000256" key="1">
    <source>
        <dbReference type="SAM" id="Phobius"/>
    </source>
</evidence>
<name>A0A0H3J200_CLOPA</name>
<keyword evidence="1" id="KW-0472">Membrane</keyword>
<reference evidence="3" key="2">
    <citation type="submission" date="2015-10" db="EMBL/GenBank/DDBJ databases">
        <title>Improved Draft Genome Sequence of Clostridium pasteurianum Strain ATCC 6013 (DSM 525) Using a Hybrid Next-Generation Sequencing Approach.</title>
        <authorList>
            <person name="Pyne M.E."/>
            <person name="Utturkar S.M."/>
            <person name="Brown S.D."/>
            <person name="Moo-Young M."/>
            <person name="Chung D.A."/>
            <person name="Chou P.C."/>
        </authorList>
    </citation>
    <scope>NUCLEOTIDE SEQUENCE</scope>
    <source>
        <strain evidence="3">ATCC 6013</strain>
    </source>
</reference>
<keyword evidence="1" id="KW-1133">Transmembrane helix</keyword>
<keyword evidence="1" id="KW-0812">Transmembrane</keyword>
<organism evidence="2 5">
    <name type="scientific">Clostridium pasteurianum DSM 525 = ATCC 6013</name>
    <dbReference type="NCBI Taxonomy" id="1262449"/>
    <lineage>
        <taxon>Bacteria</taxon>
        <taxon>Bacillati</taxon>
        <taxon>Bacillota</taxon>
        <taxon>Clostridia</taxon>
        <taxon>Eubacteriales</taxon>
        <taxon>Clostridiaceae</taxon>
        <taxon>Clostridium</taxon>
    </lineage>
</organism>
<dbReference type="EMBL" id="JPGY02000001">
    <property type="protein sequence ID" value="KRU12556.1"/>
    <property type="molecule type" value="Genomic_DNA"/>
</dbReference>
<dbReference type="Proteomes" id="UP000030905">
    <property type="component" value="Chromosome"/>
</dbReference>
<proteinExistence type="predicted"/>
<reference evidence="2 5" key="1">
    <citation type="journal article" date="2015" name="Genome Announc.">
        <title>Complete Genome Sequence of the Nitrogen-Fixing and Solvent-Producing Clostridium pasteurianum DSM 525.</title>
        <authorList>
            <person name="Poehlein A."/>
            <person name="Grosse-Honebrink A."/>
            <person name="Zhang Y."/>
            <person name="Minton N.P."/>
            <person name="Daniel R."/>
        </authorList>
    </citation>
    <scope>NUCLEOTIDE SEQUENCE [LARGE SCALE GENOMIC DNA]</scope>
    <source>
        <strain evidence="2">DSM 525</strain>
        <strain evidence="5">DSM 525 / ATCC 6013</strain>
    </source>
</reference>
<keyword evidence="5" id="KW-1185">Reference proteome</keyword>
<feature type="transmembrane region" description="Helical" evidence="1">
    <location>
        <begin position="33"/>
        <end position="54"/>
    </location>
</feature>
<sequence>MIKNKFYRYRFNNRYRLARRSKIPNFRISKFKLIILGICIIIMLNTILFFPHFFRSTYIVTIANKQIKTVDDKKIYLIYTQMENGDTRVFKNTNSLLEFKFDSEDIYGGLRINRTYEIKAYGFRIPLTEKYENIVKIKGVK</sequence>
<dbReference type="InterPro" id="IPR011088">
    <property type="entry name" value="Phage_phiNM3_A0EWY4"/>
</dbReference>
<evidence type="ECO:0000313" key="3">
    <source>
        <dbReference type="EMBL" id="KRU12556.1"/>
    </source>
</evidence>
<gene>
    <name evidence="2" type="ORF">CLPA_c13700</name>
    <name evidence="3" type="ORF">CP6013_01804</name>
</gene>
<evidence type="ECO:0000313" key="5">
    <source>
        <dbReference type="Proteomes" id="UP000030905"/>
    </source>
</evidence>
<dbReference type="GeneID" id="93073548"/>
<dbReference type="eggNOG" id="ENOG5030GQG">
    <property type="taxonomic scope" value="Bacteria"/>
</dbReference>
<dbReference type="Proteomes" id="UP000028042">
    <property type="component" value="Unassembled WGS sequence"/>
</dbReference>
<protein>
    <recommendedName>
        <fullName evidence="6">DUF1523 domain-containing protein</fullName>
    </recommendedName>
</protein>
<accession>A0A0H3J200</accession>
<evidence type="ECO:0000313" key="4">
    <source>
        <dbReference type="Proteomes" id="UP000028042"/>
    </source>
</evidence>
<dbReference type="RefSeq" id="WP_003446294.1">
    <property type="nucleotide sequence ID" value="NZ_ANZB01000009.1"/>
</dbReference>
<dbReference type="EMBL" id="CP009268">
    <property type="protein sequence ID" value="AJA51437.1"/>
    <property type="molecule type" value="Genomic_DNA"/>
</dbReference>
<dbReference type="PATRIC" id="fig|1262449.3.peg.2769"/>
<dbReference type="KEGG" id="cpae:CPAST_c13700"/>
<dbReference type="Pfam" id="PF07509">
    <property type="entry name" value="DUF1523"/>
    <property type="match status" value="1"/>
</dbReference>
<reference evidence="3 4" key="3">
    <citation type="journal article" name="Genome Announc.">
        <title>Improved Draft Genome Sequence of Clostridium pasteurianum Strain ATCC 6013 (DSM 525) Using a Hybrid Next-Generation Sequencing Approach.</title>
        <authorList>
            <person name="Pyne M.E."/>
            <person name="Utturkar S."/>
            <person name="Brown S.D."/>
            <person name="Moo-Young M."/>
            <person name="Chung D.A."/>
            <person name="Chou C.P."/>
        </authorList>
    </citation>
    <scope>NUCLEOTIDE SEQUENCE [LARGE SCALE GENOMIC DNA]</scope>
    <source>
        <strain evidence="3 4">ATCC 6013</strain>
    </source>
</reference>
<evidence type="ECO:0008006" key="6">
    <source>
        <dbReference type="Google" id="ProtNLM"/>
    </source>
</evidence>
<dbReference type="KEGG" id="cpat:CLPA_c13700"/>